<proteinExistence type="predicted"/>
<dbReference type="EMBL" id="CP036261">
    <property type="protein sequence ID" value="QDS87279.1"/>
    <property type="molecule type" value="Genomic_DNA"/>
</dbReference>
<name>A0A517LXE2_9BACT</name>
<reference evidence="2 3" key="1">
    <citation type="submission" date="2019-02" db="EMBL/GenBank/DDBJ databases">
        <title>Deep-cultivation of Planctomycetes and their phenomic and genomic characterization uncovers novel biology.</title>
        <authorList>
            <person name="Wiegand S."/>
            <person name="Jogler M."/>
            <person name="Boedeker C."/>
            <person name="Pinto D."/>
            <person name="Vollmers J."/>
            <person name="Rivas-Marin E."/>
            <person name="Kohn T."/>
            <person name="Peeters S.H."/>
            <person name="Heuer A."/>
            <person name="Rast P."/>
            <person name="Oberbeckmann S."/>
            <person name="Bunk B."/>
            <person name="Jeske O."/>
            <person name="Meyerdierks A."/>
            <person name="Storesund J.E."/>
            <person name="Kallscheuer N."/>
            <person name="Luecker S."/>
            <person name="Lage O.M."/>
            <person name="Pohl T."/>
            <person name="Merkel B.J."/>
            <person name="Hornburger P."/>
            <person name="Mueller R.-W."/>
            <person name="Bruemmer F."/>
            <person name="Labrenz M."/>
            <person name="Spormann A.M."/>
            <person name="Op den Camp H."/>
            <person name="Overmann J."/>
            <person name="Amann R."/>
            <person name="Jetten M.S.M."/>
            <person name="Mascher T."/>
            <person name="Medema M.H."/>
            <person name="Devos D.P."/>
            <person name="Kaster A.-K."/>
            <person name="Ovreas L."/>
            <person name="Rohde M."/>
            <person name="Galperin M.Y."/>
            <person name="Jogler C."/>
        </authorList>
    </citation>
    <scope>NUCLEOTIDE SEQUENCE [LARGE SCALE GENOMIC DNA]</scope>
    <source>
        <strain evidence="2 3">EC9</strain>
    </source>
</reference>
<dbReference type="OrthoDB" id="242279at2"/>
<feature type="chain" id="PRO_5021998633" description="Methane oxygenase PmoA" evidence="1">
    <location>
        <begin position="25"/>
        <end position="343"/>
    </location>
</feature>
<evidence type="ECO:0000313" key="2">
    <source>
        <dbReference type="EMBL" id="QDS87279.1"/>
    </source>
</evidence>
<evidence type="ECO:0008006" key="4">
    <source>
        <dbReference type="Google" id="ProtNLM"/>
    </source>
</evidence>
<dbReference type="KEGG" id="ruv:EC9_14570"/>
<dbReference type="RefSeq" id="WP_145343542.1">
    <property type="nucleotide sequence ID" value="NZ_CP036261.1"/>
</dbReference>
<feature type="signal peptide" evidence="1">
    <location>
        <begin position="1"/>
        <end position="24"/>
    </location>
</feature>
<dbReference type="InterPro" id="IPR029475">
    <property type="entry name" value="DUF6807"/>
</dbReference>
<sequence precursor="true">MRSRLIRSAACVLLLLAAASPLLAEEPAAAGAFQLDRCELIPLPDHQVDFQIDGVQRTRWHYDAKYPRPFFYPLVGPSGTSLTRMGHPGAADHDHHRSVWFAHHDVDGFTFWADGKGTSIRQKNWYAYEDGNDESVMASTCGWFDPEGNELMQQDLVAALIPGEAGQYALELQAEFKPGEGRDSVQLGKTNFGFLAVRVAKTISTHFGGGRLTNSEGGEGEPEIFGKPARWVDYSGPVAVGSGPDRTTQIEGITFFDHPENPRYPTHWHVRADGWMGASFGMHEAFEITSEKPLRLRYLLLVHAGPYDEQVATAAHKQFAARKGFEVSKGKRAHRQFSALRIP</sequence>
<gene>
    <name evidence="2" type="ORF">EC9_14570</name>
</gene>
<keyword evidence="3" id="KW-1185">Reference proteome</keyword>
<dbReference type="Pfam" id="PF14100">
    <property type="entry name" value="DUF6807"/>
    <property type="match status" value="1"/>
</dbReference>
<dbReference type="Proteomes" id="UP000319557">
    <property type="component" value="Chromosome"/>
</dbReference>
<dbReference type="AlphaFoldDB" id="A0A517LXE2"/>
<protein>
    <recommendedName>
        <fullName evidence="4">Methane oxygenase PmoA</fullName>
    </recommendedName>
</protein>
<keyword evidence="1" id="KW-0732">Signal</keyword>
<evidence type="ECO:0000256" key="1">
    <source>
        <dbReference type="SAM" id="SignalP"/>
    </source>
</evidence>
<accession>A0A517LXE2</accession>
<organism evidence="2 3">
    <name type="scientific">Rosistilla ulvae</name>
    <dbReference type="NCBI Taxonomy" id="1930277"/>
    <lineage>
        <taxon>Bacteria</taxon>
        <taxon>Pseudomonadati</taxon>
        <taxon>Planctomycetota</taxon>
        <taxon>Planctomycetia</taxon>
        <taxon>Pirellulales</taxon>
        <taxon>Pirellulaceae</taxon>
        <taxon>Rosistilla</taxon>
    </lineage>
</organism>
<evidence type="ECO:0000313" key="3">
    <source>
        <dbReference type="Proteomes" id="UP000319557"/>
    </source>
</evidence>